<dbReference type="InterPro" id="IPR035681">
    <property type="entry name" value="ComA-like_MBL"/>
</dbReference>
<dbReference type="GO" id="GO:0005886">
    <property type="term" value="C:plasma membrane"/>
    <property type="evidence" value="ECO:0007669"/>
    <property type="project" value="UniProtKB-SubCell"/>
</dbReference>
<dbReference type="STRING" id="1121865.OMW_00664"/>
<dbReference type="InterPro" id="IPR004797">
    <property type="entry name" value="Competence_ComEC/Rec2"/>
</dbReference>
<dbReference type="InterPro" id="IPR004477">
    <property type="entry name" value="ComEC_N"/>
</dbReference>
<feature type="transmembrane region" description="Helical" evidence="6">
    <location>
        <begin position="386"/>
        <end position="407"/>
    </location>
</feature>
<dbReference type="Gene3D" id="3.60.15.10">
    <property type="entry name" value="Ribonuclease Z/Hydroxyacylglutathione hydrolase-like"/>
    <property type="match status" value="1"/>
</dbReference>
<feature type="transmembrane region" description="Helical" evidence="6">
    <location>
        <begin position="436"/>
        <end position="461"/>
    </location>
</feature>
<evidence type="ECO:0000313" key="8">
    <source>
        <dbReference type="EMBL" id="EOW87496.1"/>
    </source>
</evidence>
<reference evidence="8 9" key="1">
    <citation type="submission" date="2013-03" db="EMBL/GenBank/DDBJ databases">
        <title>The Genome Sequence of Enterococcus columbae ATCC_51263 (PacBio/Illumina hybrid assembly).</title>
        <authorList>
            <consortium name="The Broad Institute Genomics Platform"/>
            <consortium name="The Broad Institute Genome Sequencing Center for Infectious Disease"/>
            <person name="Earl A."/>
            <person name="Russ C."/>
            <person name="Gilmore M."/>
            <person name="Surin D."/>
            <person name="Walker B."/>
            <person name="Young S."/>
            <person name="Zeng Q."/>
            <person name="Gargeya S."/>
            <person name="Fitzgerald M."/>
            <person name="Haas B."/>
            <person name="Abouelleil A."/>
            <person name="Allen A.W."/>
            <person name="Alvarado L."/>
            <person name="Arachchi H.M."/>
            <person name="Berlin A.M."/>
            <person name="Chapman S.B."/>
            <person name="Gainer-Dewar J."/>
            <person name="Goldberg J."/>
            <person name="Griggs A."/>
            <person name="Gujja S."/>
            <person name="Hansen M."/>
            <person name="Howarth C."/>
            <person name="Imamovic A."/>
            <person name="Ireland A."/>
            <person name="Larimer J."/>
            <person name="McCowan C."/>
            <person name="Murphy C."/>
            <person name="Pearson M."/>
            <person name="Poon T.W."/>
            <person name="Priest M."/>
            <person name="Roberts A."/>
            <person name="Saif S."/>
            <person name="Shea T."/>
            <person name="Sisk P."/>
            <person name="Sykes S."/>
            <person name="Wortman J."/>
            <person name="Nusbaum C."/>
            <person name="Birren B."/>
        </authorList>
    </citation>
    <scope>NUCLEOTIDE SEQUENCE [LARGE SCALE GENOMIC DNA]</scope>
    <source>
        <strain evidence="8 9">ATCC 51263</strain>
    </source>
</reference>
<dbReference type="OrthoDB" id="9761531at2"/>
<feature type="transmembrane region" description="Helical" evidence="6">
    <location>
        <begin position="271"/>
        <end position="295"/>
    </location>
</feature>
<evidence type="ECO:0000256" key="3">
    <source>
        <dbReference type="ARBA" id="ARBA00022692"/>
    </source>
</evidence>
<feature type="transmembrane region" description="Helical" evidence="6">
    <location>
        <begin position="315"/>
        <end position="348"/>
    </location>
</feature>
<keyword evidence="4 6" id="KW-1133">Transmembrane helix</keyword>
<sequence length="755" mass="87971">MQFNWQKADFTLKNQLFYAVLLILFTFYGFCYHHYFLLLFAFYYLFYFILRKKLGLLALSCFFLVFLCGRFYFNDLSFQARQTDSFQARLVIYPDTLTIDGNLVRADGQLQHHLVKVQYQLKSAEEKSRWQQQAPHLTGLVVKAHFTDLRAASNQHAFDYRQYLDEKDYLGVLAIEQYQFFSDHSIGSLLHRLRANAIQHVNRYFHQQTRKYVLALLFGYRNDDFQEEQQIFSATGILHLFSISGTHVLFFFGLIEYCFRRLHFSYRQRFLPMLSSIFVGIFIFGGSISVWRAAILYFIKMCLSVRHFSLSSLDLYSLVCLILLLIFPNCFVVLSGQLSLLVTFYLLFIPKQLTIKQEIMHMQYLTILTAPFILAIFYEWPTLGGILTFLFTLIFQWLILPGCLLLFGLSFFPLLFPFFETIFTYILLFFEKGLAYLSWSNICLGQLPLWLAVFCMITGLFAYTKKKYLPMLVICLGLPLVFHLFYSLPIKVSFVDVGQGDCTVIQSSFNQEVYVIDTGGRVTFQTAKWRQRKSQANVRYSLLAYLKGEGIRHIDGLILTHGDQDHMGDALTVLQSIKVKHLYVGTQAQKSHNLRLLLKRLPKRTRVQTLKQNDWIGKRVQLHVLFPKQAKAAENQDSLILFSRLHQQNFLFMGDLPIEQEQILLKQYPNLKADIVKIGHHGSKTSTSTAFLKQVEPKIAVISVGKNNRYHHPNQEVINRLNQRQILIRRTDQVGMVQYVSLPFSDAWLEKLGAD</sequence>
<dbReference type="EMBL" id="ASWJ01000003">
    <property type="protein sequence ID" value="EOW87496.1"/>
    <property type="molecule type" value="Genomic_DNA"/>
</dbReference>
<dbReference type="InterPro" id="IPR001279">
    <property type="entry name" value="Metallo-B-lactamas"/>
</dbReference>
<organism evidence="8 9">
    <name type="scientific">Enterococcus columbae DSM 7374 = ATCC 51263</name>
    <dbReference type="NCBI Taxonomy" id="1121865"/>
    <lineage>
        <taxon>Bacteria</taxon>
        <taxon>Bacillati</taxon>
        <taxon>Bacillota</taxon>
        <taxon>Bacilli</taxon>
        <taxon>Lactobacillales</taxon>
        <taxon>Enterococcaceae</taxon>
        <taxon>Enterococcus</taxon>
    </lineage>
</organism>
<evidence type="ECO:0000256" key="2">
    <source>
        <dbReference type="ARBA" id="ARBA00022475"/>
    </source>
</evidence>
<name>S0KWW6_9ENTE</name>
<accession>S0KWW6</accession>
<dbReference type="Pfam" id="PF00753">
    <property type="entry name" value="Lactamase_B"/>
    <property type="match status" value="1"/>
</dbReference>
<dbReference type="PATRIC" id="fig|1121865.3.peg.654"/>
<dbReference type="AlphaFoldDB" id="S0KWW6"/>
<dbReference type="Proteomes" id="UP000014113">
    <property type="component" value="Unassembled WGS sequence"/>
</dbReference>
<evidence type="ECO:0000313" key="9">
    <source>
        <dbReference type="Proteomes" id="UP000014113"/>
    </source>
</evidence>
<evidence type="ECO:0000259" key="7">
    <source>
        <dbReference type="SMART" id="SM00849"/>
    </source>
</evidence>
<proteinExistence type="predicted"/>
<dbReference type="CDD" id="cd07731">
    <property type="entry name" value="ComA-like_MBL-fold"/>
    <property type="match status" value="1"/>
</dbReference>
<dbReference type="PANTHER" id="PTHR30619">
    <property type="entry name" value="DNA INTERNALIZATION/COMPETENCE PROTEIN COMEC/REC2"/>
    <property type="match status" value="1"/>
</dbReference>
<dbReference type="SMART" id="SM00849">
    <property type="entry name" value="Lactamase_B"/>
    <property type="match status" value="1"/>
</dbReference>
<evidence type="ECO:0000256" key="5">
    <source>
        <dbReference type="ARBA" id="ARBA00023136"/>
    </source>
</evidence>
<keyword evidence="9" id="KW-1185">Reference proteome</keyword>
<protein>
    <recommendedName>
        <fullName evidence="7">Metallo-beta-lactamase domain-containing protein</fullName>
    </recommendedName>
</protein>
<dbReference type="eggNOG" id="COG0658">
    <property type="taxonomic scope" value="Bacteria"/>
</dbReference>
<keyword evidence="2" id="KW-1003">Cell membrane</keyword>
<evidence type="ECO:0000256" key="6">
    <source>
        <dbReference type="SAM" id="Phobius"/>
    </source>
</evidence>
<feature type="transmembrane region" description="Helical" evidence="6">
    <location>
        <begin position="468"/>
        <end position="486"/>
    </location>
</feature>
<dbReference type="InterPro" id="IPR052159">
    <property type="entry name" value="Competence_DNA_uptake"/>
</dbReference>
<dbReference type="GO" id="GO:0030420">
    <property type="term" value="P:establishment of competence for transformation"/>
    <property type="evidence" value="ECO:0007669"/>
    <property type="project" value="InterPro"/>
</dbReference>
<feature type="transmembrane region" description="Helical" evidence="6">
    <location>
        <begin position="237"/>
        <end position="259"/>
    </location>
</feature>
<feature type="transmembrane region" description="Helical" evidence="6">
    <location>
        <begin position="414"/>
        <end position="430"/>
    </location>
</feature>
<dbReference type="NCBIfam" id="TIGR00361">
    <property type="entry name" value="ComEC_Rec2"/>
    <property type="match status" value="1"/>
</dbReference>
<feature type="transmembrane region" description="Helical" evidence="6">
    <location>
        <begin position="54"/>
        <end position="73"/>
    </location>
</feature>
<comment type="caution">
    <text evidence="8">The sequence shown here is derived from an EMBL/GenBank/DDBJ whole genome shotgun (WGS) entry which is preliminary data.</text>
</comment>
<feature type="domain" description="Metallo-beta-lactamase" evidence="7">
    <location>
        <begin position="499"/>
        <end position="706"/>
    </location>
</feature>
<dbReference type="SUPFAM" id="SSF56281">
    <property type="entry name" value="Metallo-hydrolase/oxidoreductase"/>
    <property type="match status" value="1"/>
</dbReference>
<feature type="transmembrane region" description="Helical" evidence="6">
    <location>
        <begin position="16"/>
        <end position="47"/>
    </location>
</feature>
<dbReference type="eggNOG" id="COG2333">
    <property type="taxonomic scope" value="Bacteria"/>
</dbReference>
<dbReference type="Pfam" id="PF03772">
    <property type="entry name" value="Competence"/>
    <property type="match status" value="1"/>
</dbReference>
<gene>
    <name evidence="8" type="ORF">I568_00540</name>
</gene>
<feature type="transmembrane region" description="Helical" evidence="6">
    <location>
        <begin position="360"/>
        <end position="380"/>
    </location>
</feature>
<evidence type="ECO:0000256" key="4">
    <source>
        <dbReference type="ARBA" id="ARBA00022989"/>
    </source>
</evidence>
<keyword evidence="5 6" id="KW-0472">Membrane</keyword>
<keyword evidence="3 6" id="KW-0812">Transmembrane</keyword>
<evidence type="ECO:0000256" key="1">
    <source>
        <dbReference type="ARBA" id="ARBA00004651"/>
    </source>
</evidence>
<comment type="subcellular location">
    <subcellularLocation>
        <location evidence="1">Cell membrane</location>
        <topology evidence="1">Multi-pass membrane protein</topology>
    </subcellularLocation>
</comment>
<dbReference type="InterPro" id="IPR036866">
    <property type="entry name" value="RibonucZ/Hydroxyglut_hydro"/>
</dbReference>
<dbReference type="PANTHER" id="PTHR30619:SF7">
    <property type="entry name" value="BETA-LACTAMASE DOMAIN PROTEIN"/>
    <property type="match status" value="1"/>
</dbReference>